<reference evidence="3" key="1">
    <citation type="submission" date="2018-06" db="EMBL/GenBank/DDBJ databases">
        <authorList>
            <person name="Zhirakovskaya E."/>
        </authorList>
    </citation>
    <scope>NUCLEOTIDE SEQUENCE</scope>
</reference>
<dbReference type="InterPro" id="IPR002347">
    <property type="entry name" value="SDR_fam"/>
</dbReference>
<dbReference type="PROSITE" id="PS00061">
    <property type="entry name" value="ADH_SHORT"/>
    <property type="match status" value="1"/>
</dbReference>
<organism evidence="3">
    <name type="scientific">hydrothermal vent metagenome</name>
    <dbReference type="NCBI Taxonomy" id="652676"/>
    <lineage>
        <taxon>unclassified sequences</taxon>
        <taxon>metagenomes</taxon>
        <taxon>ecological metagenomes</taxon>
    </lineage>
</organism>
<evidence type="ECO:0000313" key="3">
    <source>
        <dbReference type="EMBL" id="VAX39698.1"/>
    </source>
</evidence>
<dbReference type="FunFam" id="3.40.50.720:FF:000084">
    <property type="entry name" value="Short-chain dehydrogenase reductase"/>
    <property type="match status" value="1"/>
</dbReference>
<dbReference type="SUPFAM" id="SSF51735">
    <property type="entry name" value="NAD(P)-binding Rossmann-fold domains"/>
    <property type="match status" value="1"/>
</dbReference>
<dbReference type="PRINTS" id="PR00080">
    <property type="entry name" value="SDRFAMILY"/>
</dbReference>
<gene>
    <name evidence="3" type="ORF">MNBD_PLANCTO02-648</name>
</gene>
<dbReference type="GO" id="GO:0008866">
    <property type="term" value="F:fructuronate reductase activity"/>
    <property type="evidence" value="ECO:0007669"/>
    <property type="project" value="UniProtKB-EC"/>
</dbReference>
<dbReference type="InterPro" id="IPR036291">
    <property type="entry name" value="NAD(P)-bd_dom_sf"/>
</dbReference>
<accession>A0A3B1DUG5</accession>
<dbReference type="Pfam" id="PF13561">
    <property type="entry name" value="adh_short_C2"/>
    <property type="match status" value="1"/>
</dbReference>
<dbReference type="PANTHER" id="PTHR42760">
    <property type="entry name" value="SHORT-CHAIN DEHYDROGENASES/REDUCTASES FAMILY MEMBER"/>
    <property type="match status" value="1"/>
</dbReference>
<dbReference type="EC" id="1.1.1.57" evidence="3"/>
<protein>
    <submittedName>
        <fullName evidence="3">D-mannonate oxidoreductase</fullName>
        <ecNumber evidence="3">1.1.1.57</ecNumber>
    </submittedName>
</protein>
<evidence type="ECO:0000256" key="1">
    <source>
        <dbReference type="ARBA" id="ARBA00006484"/>
    </source>
</evidence>
<dbReference type="PANTHER" id="PTHR42760:SF115">
    <property type="entry name" value="3-OXOACYL-[ACYL-CARRIER-PROTEIN] REDUCTASE FABG"/>
    <property type="match status" value="1"/>
</dbReference>
<sequence length="263" mass="28019">MTTSSEYLTNLFGLQGKTAVVIGGTGVLGGSFAETLASAGAHVVVVGRNPERGNACVERITSSQESAEFFAADSTSKDDLEAIVTHLHNKNQQCDILINGAGINSATPFLEIEDDEWERILNVNLRSVRLACQVFGSQMIEQNIAGSIINIASLSGMTALSRVFTYSATKAAVINLTQNLAREWATKNVRVNALSPGFFPAEQNKKVLTPDRIESIMRHTPADRFGKPEELAGAILLLASSVAGSFITGENIVVDGGFTAMTI</sequence>
<dbReference type="InterPro" id="IPR020904">
    <property type="entry name" value="Sc_DH/Rdtase_CS"/>
</dbReference>
<name>A0A3B1DUG5_9ZZZZ</name>
<comment type="similarity">
    <text evidence="1">Belongs to the short-chain dehydrogenases/reductases (SDR) family.</text>
</comment>
<keyword evidence="2 3" id="KW-0560">Oxidoreductase</keyword>
<dbReference type="Gene3D" id="3.40.50.720">
    <property type="entry name" value="NAD(P)-binding Rossmann-like Domain"/>
    <property type="match status" value="1"/>
</dbReference>
<dbReference type="AlphaFoldDB" id="A0A3B1DUG5"/>
<dbReference type="PRINTS" id="PR00081">
    <property type="entry name" value="GDHRDH"/>
</dbReference>
<proteinExistence type="inferred from homology"/>
<dbReference type="EMBL" id="UOGL01000359">
    <property type="protein sequence ID" value="VAX39698.1"/>
    <property type="molecule type" value="Genomic_DNA"/>
</dbReference>
<evidence type="ECO:0000256" key="2">
    <source>
        <dbReference type="ARBA" id="ARBA00023002"/>
    </source>
</evidence>